<keyword evidence="1" id="KW-0378">Hydrolase</keyword>
<dbReference type="EC" id="3.1.3.73" evidence="2"/>
<comment type="caution">
    <text evidence="5">The sequence shown here is derived from an EMBL/GenBank/DDBJ whole genome shotgun (WGS) entry which is preliminary data.</text>
</comment>
<dbReference type="GO" id="GO:0009236">
    <property type="term" value="P:cobalamin biosynthetic process"/>
    <property type="evidence" value="ECO:0007669"/>
    <property type="project" value="UniProtKB-UniRule"/>
</dbReference>
<dbReference type="PRINTS" id="PR00991">
    <property type="entry name" value="6PFRUCTKNASE"/>
</dbReference>
<feature type="active site" description="Proton donor/acceptor" evidence="3">
    <location>
        <position position="82"/>
    </location>
</feature>
<dbReference type="InterPro" id="IPR017578">
    <property type="entry name" value="Ribazole_CobC"/>
</dbReference>
<dbReference type="NCBIfam" id="TIGR03162">
    <property type="entry name" value="ribazole_cobC"/>
    <property type="match status" value="1"/>
</dbReference>
<dbReference type="InterPro" id="IPR051695">
    <property type="entry name" value="Phosphoglycerate_Mutase"/>
</dbReference>
<sequence length="207" mass="23755">MNTIYLVRHGETEWNYTGKYQGQTDVPLNERGILQAQQCSLAMNEITFDKVICSDLSRAYITAKMIVGSRNVDIVKDKRLREINFGAWEALTYKEIDAKWPGAIEEMYRHPERLRIQGGESFQDVQERAWQALEETIHTTQDGDTILVVAHGGTNRTIICKLLNLPLDYSWNLSQGNTGISRLFYYGMGAEDHNILNMLNDTKHIEK</sequence>
<dbReference type="GO" id="GO:0004331">
    <property type="term" value="F:fructose-2,6-bisphosphate 2-phosphatase activity"/>
    <property type="evidence" value="ECO:0007669"/>
    <property type="project" value="TreeGrafter"/>
</dbReference>
<evidence type="ECO:0000256" key="2">
    <source>
        <dbReference type="NCBIfam" id="TIGR03162"/>
    </source>
</evidence>
<evidence type="ECO:0000256" key="3">
    <source>
        <dbReference type="PIRSR" id="PIRSR613078-1"/>
    </source>
</evidence>
<feature type="binding site" evidence="4">
    <location>
        <begin position="8"/>
        <end position="15"/>
    </location>
    <ligand>
        <name>substrate</name>
    </ligand>
</feature>
<dbReference type="InterPro" id="IPR013078">
    <property type="entry name" value="His_Pase_superF_clade-1"/>
</dbReference>
<dbReference type="SMART" id="SM00855">
    <property type="entry name" value="PGAM"/>
    <property type="match status" value="1"/>
</dbReference>
<dbReference type="Pfam" id="PF00300">
    <property type="entry name" value="His_Phos_1"/>
    <property type="match status" value="1"/>
</dbReference>
<protein>
    <recommendedName>
        <fullName evidence="2">Alpha-ribazole phosphatase</fullName>
        <ecNumber evidence="2">3.1.3.73</ecNumber>
    </recommendedName>
</protein>
<dbReference type="GO" id="GO:0045820">
    <property type="term" value="P:negative regulation of glycolytic process"/>
    <property type="evidence" value="ECO:0007669"/>
    <property type="project" value="TreeGrafter"/>
</dbReference>
<dbReference type="InterPro" id="IPR029033">
    <property type="entry name" value="His_PPase_superfam"/>
</dbReference>
<dbReference type="EMBL" id="JRNT01000006">
    <property type="protein sequence ID" value="KGF47969.1"/>
    <property type="molecule type" value="Genomic_DNA"/>
</dbReference>
<dbReference type="RefSeq" id="WP_038151525.1">
    <property type="nucleotide sequence ID" value="NZ_JRNT01000006.1"/>
</dbReference>
<dbReference type="InterPro" id="IPR003094">
    <property type="entry name" value="6Pfruct_kin"/>
</dbReference>
<dbReference type="eggNOG" id="COG0406">
    <property type="taxonomic scope" value="Bacteria"/>
</dbReference>
<accession>A0A096CRL3</accession>
<evidence type="ECO:0000256" key="1">
    <source>
        <dbReference type="ARBA" id="ARBA00022801"/>
    </source>
</evidence>
<dbReference type="InterPro" id="IPR001345">
    <property type="entry name" value="PG/BPGM_mutase_AS"/>
</dbReference>
<organism evidence="5 6">
    <name type="scientific">Veillonella montpellierensis DNF00314</name>
    <dbReference type="NCBI Taxonomy" id="1401067"/>
    <lineage>
        <taxon>Bacteria</taxon>
        <taxon>Bacillati</taxon>
        <taxon>Bacillota</taxon>
        <taxon>Negativicutes</taxon>
        <taxon>Veillonellales</taxon>
        <taxon>Veillonellaceae</taxon>
        <taxon>Veillonella</taxon>
    </lineage>
</organism>
<dbReference type="GO" id="GO:0005829">
    <property type="term" value="C:cytosol"/>
    <property type="evidence" value="ECO:0007669"/>
    <property type="project" value="TreeGrafter"/>
</dbReference>
<dbReference type="GO" id="GO:0006003">
    <property type="term" value="P:fructose 2,6-bisphosphate metabolic process"/>
    <property type="evidence" value="ECO:0007669"/>
    <property type="project" value="InterPro"/>
</dbReference>
<dbReference type="PROSITE" id="PS00175">
    <property type="entry name" value="PG_MUTASE"/>
    <property type="match status" value="1"/>
</dbReference>
<dbReference type="GO" id="GO:0043456">
    <property type="term" value="P:regulation of pentose-phosphate shunt"/>
    <property type="evidence" value="ECO:0007669"/>
    <property type="project" value="TreeGrafter"/>
</dbReference>
<name>A0A096CRL3_9FIRM</name>
<dbReference type="PANTHER" id="PTHR46517">
    <property type="entry name" value="FRUCTOSE-2,6-BISPHOSPHATASE TIGAR"/>
    <property type="match status" value="1"/>
</dbReference>
<dbReference type="CDD" id="cd07067">
    <property type="entry name" value="HP_PGM_like"/>
    <property type="match status" value="1"/>
</dbReference>
<dbReference type="SUPFAM" id="SSF53254">
    <property type="entry name" value="Phosphoglycerate mutase-like"/>
    <property type="match status" value="1"/>
</dbReference>
<dbReference type="Gene3D" id="3.40.50.1240">
    <property type="entry name" value="Phosphoglycerate mutase-like"/>
    <property type="match status" value="1"/>
</dbReference>
<dbReference type="GO" id="GO:0043755">
    <property type="term" value="F:alpha-ribazole phosphatase activity"/>
    <property type="evidence" value="ECO:0007669"/>
    <property type="project" value="UniProtKB-UniRule"/>
</dbReference>
<dbReference type="PIRSF" id="PIRSF000709">
    <property type="entry name" value="6PFK_2-Ptase"/>
    <property type="match status" value="1"/>
</dbReference>
<evidence type="ECO:0000313" key="6">
    <source>
        <dbReference type="Proteomes" id="UP000029628"/>
    </source>
</evidence>
<feature type="binding site" evidence="4">
    <location>
        <position position="58"/>
    </location>
    <ligand>
        <name>substrate</name>
    </ligand>
</feature>
<feature type="active site" description="Tele-phosphohistidine intermediate" evidence="3">
    <location>
        <position position="9"/>
    </location>
</feature>
<evidence type="ECO:0000313" key="5">
    <source>
        <dbReference type="EMBL" id="KGF47969.1"/>
    </source>
</evidence>
<gene>
    <name evidence="5" type="ORF">HMPREF0872_02445</name>
</gene>
<dbReference type="Proteomes" id="UP000029628">
    <property type="component" value="Unassembled WGS sequence"/>
</dbReference>
<evidence type="ECO:0000256" key="4">
    <source>
        <dbReference type="PIRSR" id="PIRSR613078-2"/>
    </source>
</evidence>
<reference evidence="5 6" key="1">
    <citation type="submission" date="2014-07" db="EMBL/GenBank/DDBJ databases">
        <authorList>
            <person name="McCorrison J."/>
            <person name="Sanka R."/>
            <person name="Torralba M."/>
            <person name="Gillis M."/>
            <person name="Haft D.H."/>
            <person name="Methe B."/>
            <person name="Sutton G."/>
            <person name="Nelson K.E."/>
        </authorList>
    </citation>
    <scope>NUCLEOTIDE SEQUENCE [LARGE SCALE GENOMIC DNA]</scope>
    <source>
        <strain evidence="5 6">DNF00314</strain>
    </source>
</reference>
<proteinExistence type="predicted"/>
<keyword evidence="6" id="KW-1185">Reference proteome</keyword>
<dbReference type="AlphaFoldDB" id="A0A096CRL3"/>
<dbReference type="PANTHER" id="PTHR46517:SF1">
    <property type="entry name" value="FRUCTOSE-2,6-BISPHOSPHATASE TIGAR"/>
    <property type="match status" value="1"/>
</dbReference>
<dbReference type="GO" id="GO:0005524">
    <property type="term" value="F:ATP binding"/>
    <property type="evidence" value="ECO:0007669"/>
    <property type="project" value="InterPro"/>
</dbReference>